<proteinExistence type="predicted"/>
<feature type="compositionally biased region" description="Basic and acidic residues" evidence="2">
    <location>
        <begin position="732"/>
        <end position="743"/>
    </location>
</feature>
<evidence type="ECO:0000256" key="1">
    <source>
        <dbReference type="SAM" id="Coils"/>
    </source>
</evidence>
<feature type="compositionally biased region" description="Polar residues" evidence="2">
    <location>
        <begin position="698"/>
        <end position="707"/>
    </location>
</feature>
<dbReference type="Pfam" id="PF15368">
    <property type="entry name" value="BioT2"/>
    <property type="match status" value="1"/>
</dbReference>
<feature type="region of interest" description="Disordered" evidence="2">
    <location>
        <begin position="331"/>
        <end position="362"/>
    </location>
</feature>
<evidence type="ECO:0000313" key="4">
    <source>
        <dbReference type="Proteomes" id="UP000645828"/>
    </source>
</evidence>
<dbReference type="AlphaFoldDB" id="A0A811ZR09"/>
<feature type="compositionally biased region" description="Basic and acidic residues" evidence="2">
    <location>
        <begin position="713"/>
        <end position="726"/>
    </location>
</feature>
<gene>
    <name evidence="3" type="ORF">NYPRO_LOCUS23837</name>
</gene>
<protein>
    <submittedName>
        <fullName evidence="3">(raccoon dog) hypothetical protein</fullName>
    </submittedName>
</protein>
<feature type="compositionally biased region" description="Polar residues" evidence="2">
    <location>
        <begin position="453"/>
        <end position="483"/>
    </location>
</feature>
<evidence type="ECO:0000256" key="2">
    <source>
        <dbReference type="SAM" id="MobiDB-lite"/>
    </source>
</evidence>
<feature type="region of interest" description="Disordered" evidence="2">
    <location>
        <begin position="656"/>
        <end position="743"/>
    </location>
</feature>
<keyword evidence="1" id="KW-0175">Coiled coil</keyword>
<feature type="coiled-coil region" evidence="1">
    <location>
        <begin position="373"/>
        <end position="414"/>
    </location>
</feature>
<comment type="caution">
    <text evidence="3">The sequence shown here is derived from an EMBL/GenBank/DDBJ whole genome shotgun (WGS) entry which is preliminary data.</text>
</comment>
<keyword evidence="4" id="KW-1185">Reference proteome</keyword>
<feature type="compositionally biased region" description="Polar residues" evidence="2">
    <location>
        <begin position="659"/>
        <end position="671"/>
    </location>
</feature>
<organism evidence="3 4">
    <name type="scientific">Nyctereutes procyonoides</name>
    <name type="common">Raccoon dog</name>
    <name type="synonym">Canis procyonoides</name>
    <dbReference type="NCBI Taxonomy" id="34880"/>
    <lineage>
        <taxon>Eukaryota</taxon>
        <taxon>Metazoa</taxon>
        <taxon>Chordata</taxon>
        <taxon>Craniata</taxon>
        <taxon>Vertebrata</taxon>
        <taxon>Euteleostomi</taxon>
        <taxon>Mammalia</taxon>
        <taxon>Eutheria</taxon>
        <taxon>Laurasiatheria</taxon>
        <taxon>Carnivora</taxon>
        <taxon>Caniformia</taxon>
        <taxon>Canidae</taxon>
        <taxon>Nyctereutes</taxon>
    </lineage>
</organism>
<feature type="region of interest" description="Disordered" evidence="2">
    <location>
        <begin position="448"/>
        <end position="498"/>
    </location>
</feature>
<name>A0A811ZR09_NYCPR</name>
<accession>A0A811ZR09</accession>
<sequence>MKPAKSLLASSNKLANVPESTYKKGLLNLPMSPKSKEKHSAKLGRDKFEPMVLGSPPTGGSLVRYALPILSSKTKELIAEDESIRKITRHLKMIVSTLEETYGVSIQNGEKSFMKPEHEELTLSVEDDLNSFLICCSQFVAQLEEAAKEERNILESLYEWFQRQVNQIEEISKDQSFSEADFPVSDKTVTLSIAQIVKQVQKLEELKNRLKQESKYSLKAVLAKAKDSESSPEAVQSYEAVQQLIEEFIKTHSTEEFIDVSATDPQAAYSLMNRLNVMLKIFEKQSNMLERAVGDQGLLEAKYKQMESDFQVLLEEKSVLENELQKLKNEKTKSTYDQTKKTIKTEKKKDKGKPENSEEKKSVVKELKIKGDLTQVQKVAHALEIENKVLQEQLKQALQEAERAKQQLNCFLNQGKELLKSEGKTKTTMEMGISKIKVEDLKHIPLEKETRKSLGTNSGRQKTNFKIQEHPQISSIPNGSPTDKSSEKKRASSAISDLSQILNTQDGSAFLRSSNEVSADKDLSYTLPLKTHEKPLTRLLSNKEIEDLLSGKTSLQGSETATASFISPSVLTKRKPMGSDISKAAVVEEKLQSKTERQEATEFQANDEVPDEEHILGHQDLVSKTKTEVEQEKTPREGRFTMENIVDHDKVPDEKMTHKNQGSLSKTQLQVKKQRTLRREGLTNEVPDENLVFDRNQDSTSKTQIQVKKQRTSKRERNIAHDDVPDKNLMQKHQDSKSKTEMQVKKQKTSLDETPITHNNITDENPVLEHQESMSKTQLQVKKQKIANGERLTSNMESHNVFVFSFIGLNASFYVAHNKVPENVVPEPQDSISNTQLQVKKQGASKGERVSIRYEVPDENHVLEHQDSMSKPEIQVKKQIIQKRERLGIHDYVADKNLMLKHQDSVSKLQMQVQKQITSREEKPKTVDEVPDENIMLKHQDPVLKTQVQSKQKTSIEERLIKNEAASELQDTGDLLAINPSLNDLIYQLDLNKVRETNIEQLKDAIGPRTFVEEMKIQSKSIPEIDRESLPGAIRRSIIKREIKTQLKSHPETDVEHLIYTAERERIIDEINTQLKSHSGMNLFKNKYMFSHHQDLLMKNITMNKFPTKVINLSPFDNQGLPYEYISPHVTEPPKAYHRTSRIGSSNYKAIHLRSLNKETSGHRKDSTSKKHVDFTNNLRSVMSTTRKPIYKGSSKSYDPAIAPLRIYPKDTDAVKHQDTCTPMFIATMSTIAKCERTLTVH</sequence>
<dbReference type="PANTHER" id="PTHR22035">
    <property type="entry name" value="COILED-COIL DOMAIN-CONTAINING PROTEIN 7"/>
    <property type="match status" value="1"/>
</dbReference>
<reference evidence="3" key="1">
    <citation type="submission" date="2020-12" db="EMBL/GenBank/DDBJ databases">
        <authorList>
            <consortium name="Molecular Ecology Group"/>
        </authorList>
    </citation>
    <scope>NUCLEOTIDE SEQUENCE</scope>
    <source>
        <strain evidence="3">TBG_1078</strain>
    </source>
</reference>
<dbReference type="PANTHER" id="PTHR22035:SF4">
    <property type="entry name" value="COILED-COIL DOMAIN-CONTAINING PROTEIN 7"/>
    <property type="match status" value="1"/>
</dbReference>
<dbReference type="InterPro" id="IPR029272">
    <property type="entry name" value="CCDC7"/>
</dbReference>
<dbReference type="Proteomes" id="UP000645828">
    <property type="component" value="Unassembled WGS sequence"/>
</dbReference>
<evidence type="ECO:0000313" key="3">
    <source>
        <dbReference type="EMBL" id="CAD7691043.1"/>
    </source>
</evidence>
<dbReference type="EMBL" id="CAJHUB010000772">
    <property type="protein sequence ID" value="CAD7691043.1"/>
    <property type="molecule type" value="Genomic_DNA"/>
</dbReference>